<evidence type="ECO:0000313" key="1">
    <source>
        <dbReference type="EMBL" id="CRY94090.1"/>
    </source>
</evidence>
<dbReference type="AlphaFoldDB" id="A0A0H5PY30"/>
<name>A0A0H5PY30_9ZZZZ</name>
<accession>A0A0H5PY30</accession>
<organism evidence="1">
    <name type="scientific">uncultured prokaryote</name>
    <dbReference type="NCBI Taxonomy" id="198431"/>
    <lineage>
        <taxon>unclassified sequences</taxon>
        <taxon>environmental samples</taxon>
    </lineage>
</organism>
<proteinExistence type="predicted"/>
<protein>
    <submittedName>
        <fullName evidence="1">Uncharacterized protein</fullName>
    </submittedName>
</protein>
<reference evidence="1" key="2">
    <citation type="submission" date="2015-07" db="EMBL/GenBank/DDBJ databases">
        <title>Plasmids, circular viruses and viroids from rat gut.</title>
        <authorList>
            <person name="Jorgensen T.J."/>
            <person name="Hansen M.A."/>
            <person name="Xu Z."/>
            <person name="Tabak M.A."/>
            <person name="Sorensen S.J."/>
            <person name="Hansen L.H."/>
        </authorList>
    </citation>
    <scope>NUCLEOTIDE SEQUENCE</scope>
    <source>
        <strain evidence="1">RGRH0158</strain>
    </source>
</reference>
<sequence>MALVAPLVCRYTINGTLFGRPTAQIIDVQLSDGSGVGLAREDAVEDMAATILETYVDTFRTGQNAAWAFTSVTWVDLNSADGSTGIMTQTANETLPQNGAVSGEALPASVAALVTKAGSSARGRRRGRMFMPGLSEANVSGNLLLTNYINAMQPLFDAFLLVLNVGAPTDPSPWSRMVVVHTTGGGQNYAGVSAVTSLALEQQVASQRRRNRG</sequence>
<reference evidence="1" key="1">
    <citation type="submission" date="2015-06" db="EMBL/GenBank/DDBJ databases">
        <authorList>
            <person name="Joergensen T."/>
        </authorList>
    </citation>
    <scope>NUCLEOTIDE SEQUENCE</scope>
    <source>
        <strain evidence="1">RGRH0158</strain>
    </source>
</reference>
<dbReference type="EMBL" id="LN852847">
    <property type="protein sequence ID" value="CRY94090.1"/>
    <property type="molecule type" value="Genomic_DNA"/>
</dbReference>